<dbReference type="InterPro" id="IPR051097">
    <property type="entry name" value="Synaptobrevin-like_transport"/>
</dbReference>
<dbReference type="AlphaFoldDB" id="A0A212FHY1"/>
<dbReference type="InParanoid" id="A0A212FHY1"/>
<dbReference type="GO" id="GO:0031201">
    <property type="term" value="C:SNARE complex"/>
    <property type="evidence" value="ECO:0007669"/>
    <property type="project" value="TreeGrafter"/>
</dbReference>
<dbReference type="STRING" id="278856.A0A212FHY1"/>
<comment type="similarity">
    <text evidence="1">Belongs to the synaptobrevin family.</text>
</comment>
<dbReference type="CDD" id="cd14824">
    <property type="entry name" value="Longin"/>
    <property type="match status" value="1"/>
</dbReference>
<dbReference type="EMBL" id="AGBW02008449">
    <property type="protein sequence ID" value="OWR53341.1"/>
    <property type="molecule type" value="Genomic_DNA"/>
</dbReference>
<dbReference type="PANTHER" id="PTHR21136:SF179">
    <property type="entry name" value="VESICLE ASSOCIATED MEMBRANE PROTEIN 7-RELATED"/>
    <property type="match status" value="1"/>
</dbReference>
<keyword evidence="2" id="KW-0472">Membrane</keyword>
<dbReference type="GO" id="GO:0012505">
    <property type="term" value="C:endomembrane system"/>
    <property type="evidence" value="ECO:0007669"/>
    <property type="project" value="UniProtKB-SubCell"/>
</dbReference>
<feature type="domain" description="Longin" evidence="4">
    <location>
        <begin position="24"/>
        <end position="86"/>
    </location>
</feature>
<evidence type="ECO:0000259" key="4">
    <source>
        <dbReference type="PROSITE" id="PS50859"/>
    </source>
</evidence>
<dbReference type="PROSITE" id="PS50859">
    <property type="entry name" value="LONGIN"/>
    <property type="match status" value="1"/>
</dbReference>
<comment type="caution">
    <text evidence="5">The sequence shown here is derived from an EMBL/GenBank/DDBJ whole genome shotgun (WGS) entry which is preliminary data.</text>
</comment>
<organism evidence="5 6">
    <name type="scientific">Danaus plexippus plexippus</name>
    <dbReference type="NCBI Taxonomy" id="278856"/>
    <lineage>
        <taxon>Eukaryota</taxon>
        <taxon>Metazoa</taxon>
        <taxon>Ecdysozoa</taxon>
        <taxon>Arthropoda</taxon>
        <taxon>Hexapoda</taxon>
        <taxon>Insecta</taxon>
        <taxon>Pterygota</taxon>
        <taxon>Neoptera</taxon>
        <taxon>Endopterygota</taxon>
        <taxon>Lepidoptera</taxon>
        <taxon>Glossata</taxon>
        <taxon>Ditrysia</taxon>
        <taxon>Papilionoidea</taxon>
        <taxon>Nymphalidae</taxon>
        <taxon>Danainae</taxon>
        <taxon>Danaini</taxon>
        <taxon>Danaina</taxon>
        <taxon>Danaus</taxon>
        <taxon>Danaus</taxon>
    </lineage>
</organism>
<dbReference type="GO" id="GO:0006887">
    <property type="term" value="P:exocytosis"/>
    <property type="evidence" value="ECO:0007669"/>
    <property type="project" value="TreeGrafter"/>
</dbReference>
<comment type="subcellular location">
    <subcellularLocation>
        <location evidence="3">Endomembrane system</location>
        <topology evidence="3">Single-pass type IV membrane protein</topology>
    </subcellularLocation>
</comment>
<dbReference type="GO" id="GO:0005484">
    <property type="term" value="F:SNAP receptor activity"/>
    <property type="evidence" value="ECO:0007669"/>
    <property type="project" value="TreeGrafter"/>
</dbReference>
<evidence type="ECO:0000256" key="1">
    <source>
        <dbReference type="ARBA" id="ARBA00008025"/>
    </source>
</evidence>
<dbReference type="GO" id="GO:0006906">
    <property type="term" value="P:vesicle fusion"/>
    <property type="evidence" value="ECO:0007669"/>
    <property type="project" value="TreeGrafter"/>
</dbReference>
<gene>
    <name evidence="5" type="ORF">KGM_211884</name>
</gene>
<evidence type="ECO:0000313" key="6">
    <source>
        <dbReference type="Proteomes" id="UP000007151"/>
    </source>
</evidence>
<evidence type="ECO:0000256" key="3">
    <source>
        <dbReference type="ARBA" id="ARBA00046280"/>
    </source>
</evidence>
<dbReference type="SMART" id="SM01270">
    <property type="entry name" value="Longin"/>
    <property type="match status" value="1"/>
</dbReference>
<name>A0A212FHY1_DANPL</name>
<proteinExistence type="inferred from homology"/>
<protein>
    <submittedName>
        <fullName evidence="5">Synaptobrevin</fullName>
    </submittedName>
</protein>
<dbReference type="eggNOG" id="KOG0859">
    <property type="taxonomic scope" value="Eukaryota"/>
</dbReference>
<sequence>MPILYSAVAYKRRVLHRHACCDGNFDEVLSDVINKVPTDDHRVTYYHKRHLLHVVMESEHFYFCITDKLCQRSRAFLFLKEIKRRFCSDKCGFRDALADLMTYYNDDGNAISIDSGDIDEINAIRVESSESVLGETILLVRSEHCLEYPVSVLYIVYSNIKQTVHQKSPSTVRECPRGDNTAREERALFGISQQLFVVRGVLQRVEQLAGPVGGGVRAHQRRHAAHDKLRQLVQRQRAGVLYITRPQSYTVQPTGYSPLFEAGVQ</sequence>
<dbReference type="SUPFAM" id="SSF64356">
    <property type="entry name" value="SNARE-like"/>
    <property type="match status" value="1"/>
</dbReference>
<reference evidence="5 6" key="1">
    <citation type="journal article" date="2011" name="Cell">
        <title>The monarch butterfly genome yields insights into long-distance migration.</title>
        <authorList>
            <person name="Zhan S."/>
            <person name="Merlin C."/>
            <person name="Boore J.L."/>
            <person name="Reppert S.M."/>
        </authorList>
    </citation>
    <scope>NUCLEOTIDE SEQUENCE [LARGE SCALE GENOMIC DNA]</scope>
    <source>
        <strain evidence="5">F-2</strain>
    </source>
</reference>
<dbReference type="InterPro" id="IPR010908">
    <property type="entry name" value="Longin_dom"/>
</dbReference>
<dbReference type="InterPro" id="IPR011012">
    <property type="entry name" value="Longin-like_dom_sf"/>
</dbReference>
<evidence type="ECO:0000313" key="5">
    <source>
        <dbReference type="EMBL" id="OWR53341.1"/>
    </source>
</evidence>
<dbReference type="Gene3D" id="3.30.450.50">
    <property type="entry name" value="Longin domain"/>
    <property type="match status" value="1"/>
</dbReference>
<dbReference type="GO" id="GO:0000149">
    <property type="term" value="F:SNARE binding"/>
    <property type="evidence" value="ECO:0007669"/>
    <property type="project" value="TreeGrafter"/>
</dbReference>
<evidence type="ECO:0000256" key="2">
    <source>
        <dbReference type="ARBA" id="ARBA00023136"/>
    </source>
</evidence>
<dbReference type="Pfam" id="PF13774">
    <property type="entry name" value="Longin"/>
    <property type="match status" value="1"/>
</dbReference>
<dbReference type="KEGG" id="dpl:KGM_211884"/>
<accession>A0A212FHY1</accession>
<keyword evidence="6" id="KW-1185">Reference proteome</keyword>
<dbReference type="PANTHER" id="PTHR21136">
    <property type="entry name" value="SNARE PROTEINS"/>
    <property type="match status" value="1"/>
</dbReference>
<dbReference type="Proteomes" id="UP000007151">
    <property type="component" value="Unassembled WGS sequence"/>
</dbReference>